<feature type="region of interest" description="Disordered" evidence="9">
    <location>
        <begin position="1011"/>
        <end position="1035"/>
    </location>
</feature>
<evidence type="ECO:0000256" key="8">
    <source>
        <dbReference type="SAM" id="Coils"/>
    </source>
</evidence>
<evidence type="ECO:0000313" key="13">
    <source>
        <dbReference type="Proteomes" id="UP000799437"/>
    </source>
</evidence>
<evidence type="ECO:0000256" key="9">
    <source>
        <dbReference type="SAM" id="MobiDB-lite"/>
    </source>
</evidence>
<dbReference type="Proteomes" id="UP000799437">
    <property type="component" value="Unassembled WGS sequence"/>
</dbReference>
<feature type="domain" description="Autophagy protein ATG17-like" evidence="10">
    <location>
        <begin position="104"/>
        <end position="457"/>
    </location>
</feature>
<gene>
    <name evidence="12" type="ORF">EJ05DRAFT_435379</name>
</gene>
<evidence type="ECO:0000256" key="1">
    <source>
        <dbReference type="ARBA" id="ARBA00009729"/>
    </source>
</evidence>
<comment type="similarity">
    <text evidence="1 7">Belongs to the ATG11 family.</text>
</comment>
<dbReference type="Pfam" id="PF10377">
    <property type="entry name" value="ATG11"/>
    <property type="match status" value="1"/>
</dbReference>
<evidence type="ECO:0000256" key="2">
    <source>
        <dbReference type="ARBA" id="ARBA00013804"/>
    </source>
</evidence>
<accession>A0A6A6WE54</accession>
<keyword evidence="6 8" id="KW-0175">Coiled coil</keyword>
<comment type="subunit">
    <text evidence="7">Homodimer.</text>
</comment>
<dbReference type="GO" id="GO:1990316">
    <property type="term" value="C:Atg1/ULK1 kinase complex"/>
    <property type="evidence" value="ECO:0007669"/>
    <property type="project" value="TreeGrafter"/>
</dbReference>
<reference evidence="12" key="1">
    <citation type="journal article" date="2020" name="Stud. Mycol.">
        <title>101 Dothideomycetes genomes: a test case for predicting lifestyles and emergence of pathogens.</title>
        <authorList>
            <person name="Haridas S."/>
            <person name="Albert R."/>
            <person name="Binder M."/>
            <person name="Bloem J."/>
            <person name="Labutti K."/>
            <person name="Salamov A."/>
            <person name="Andreopoulos B."/>
            <person name="Baker S."/>
            <person name="Barry K."/>
            <person name="Bills G."/>
            <person name="Bluhm B."/>
            <person name="Cannon C."/>
            <person name="Castanera R."/>
            <person name="Culley D."/>
            <person name="Daum C."/>
            <person name="Ezra D."/>
            <person name="Gonzalez J."/>
            <person name="Henrissat B."/>
            <person name="Kuo A."/>
            <person name="Liang C."/>
            <person name="Lipzen A."/>
            <person name="Lutzoni F."/>
            <person name="Magnuson J."/>
            <person name="Mondo S."/>
            <person name="Nolan M."/>
            <person name="Ohm R."/>
            <person name="Pangilinan J."/>
            <person name="Park H.-J."/>
            <person name="Ramirez L."/>
            <person name="Alfaro M."/>
            <person name="Sun H."/>
            <person name="Tritt A."/>
            <person name="Yoshinaga Y."/>
            <person name="Zwiers L.-H."/>
            <person name="Turgeon B."/>
            <person name="Goodwin S."/>
            <person name="Spatafora J."/>
            <person name="Crous P."/>
            <person name="Grigoriev I."/>
        </authorList>
    </citation>
    <scope>NUCLEOTIDE SEQUENCE</scope>
    <source>
        <strain evidence="12">CBS 121739</strain>
    </source>
</reference>
<feature type="compositionally biased region" description="Low complexity" evidence="9">
    <location>
        <begin position="622"/>
        <end position="631"/>
    </location>
</feature>
<dbReference type="InterPro" id="IPR019460">
    <property type="entry name" value="Atg11_C"/>
</dbReference>
<dbReference type="PANTHER" id="PTHR13222:SF1">
    <property type="entry name" value="RB1-INDUCIBLE COILED-COIL PROTEIN 1"/>
    <property type="match status" value="1"/>
</dbReference>
<dbReference type="GO" id="GO:0060090">
    <property type="term" value="F:molecular adaptor activity"/>
    <property type="evidence" value="ECO:0007669"/>
    <property type="project" value="TreeGrafter"/>
</dbReference>
<dbReference type="GeneID" id="54482748"/>
<dbReference type="GO" id="GO:0000422">
    <property type="term" value="P:autophagy of mitochondrion"/>
    <property type="evidence" value="ECO:0007669"/>
    <property type="project" value="TreeGrafter"/>
</dbReference>
<comment type="subcellular location">
    <subcellularLocation>
        <location evidence="7">Preautophagosomal structure membrane</location>
        <topology evidence="7">Peripheral membrane protein</topology>
    </subcellularLocation>
    <subcellularLocation>
        <location evidence="7">Vacuole membrane</location>
        <topology evidence="7">Peripheral membrane protein</topology>
    </subcellularLocation>
    <text evidence="7">During pexophagy, accumulates in the vacuolar membrane region, where the peroxisomes contact the vacuole.</text>
</comment>
<evidence type="ECO:0000313" key="12">
    <source>
        <dbReference type="EMBL" id="KAF2761003.1"/>
    </source>
</evidence>
<dbReference type="InterPro" id="IPR045326">
    <property type="entry name" value="ATG17-like_dom"/>
</dbReference>
<dbReference type="GO" id="GO:0015031">
    <property type="term" value="P:protein transport"/>
    <property type="evidence" value="ECO:0007669"/>
    <property type="project" value="UniProtKB-KW"/>
</dbReference>
<evidence type="ECO:0000256" key="5">
    <source>
        <dbReference type="ARBA" id="ARBA00023006"/>
    </source>
</evidence>
<dbReference type="OrthoDB" id="447953at2759"/>
<dbReference type="RefSeq" id="XP_033603454.1">
    <property type="nucleotide sequence ID" value="XM_033741694.1"/>
</dbReference>
<feature type="domain" description="Autophagy-related protein 11 C-terminal" evidence="11">
    <location>
        <begin position="1079"/>
        <end position="1229"/>
    </location>
</feature>
<evidence type="ECO:0000256" key="3">
    <source>
        <dbReference type="ARBA" id="ARBA00022448"/>
    </source>
</evidence>
<protein>
    <recommendedName>
        <fullName evidence="2 7">Autophagy-related protein 11</fullName>
    </recommendedName>
</protein>
<dbReference type="PANTHER" id="PTHR13222">
    <property type="entry name" value="RB1-INDUCIBLE COILED-COIL"/>
    <property type="match status" value="1"/>
</dbReference>
<organism evidence="12 13">
    <name type="scientific">Pseudovirgaria hyperparasitica</name>
    <dbReference type="NCBI Taxonomy" id="470096"/>
    <lineage>
        <taxon>Eukaryota</taxon>
        <taxon>Fungi</taxon>
        <taxon>Dikarya</taxon>
        <taxon>Ascomycota</taxon>
        <taxon>Pezizomycotina</taxon>
        <taxon>Dothideomycetes</taxon>
        <taxon>Dothideomycetes incertae sedis</taxon>
        <taxon>Acrospermales</taxon>
        <taxon>Acrospermaceae</taxon>
        <taxon>Pseudovirgaria</taxon>
    </lineage>
</organism>
<dbReference type="GO" id="GO:0000045">
    <property type="term" value="P:autophagosome assembly"/>
    <property type="evidence" value="ECO:0007669"/>
    <property type="project" value="UniProtKB-UniRule"/>
</dbReference>
<dbReference type="GO" id="GO:0005774">
    <property type="term" value="C:vacuolar membrane"/>
    <property type="evidence" value="ECO:0007669"/>
    <property type="project" value="UniProtKB-SubCell"/>
</dbReference>
<feature type="region of interest" description="Disordered" evidence="9">
    <location>
        <begin position="1190"/>
        <end position="1213"/>
    </location>
</feature>
<dbReference type="GO" id="GO:0019901">
    <property type="term" value="F:protein kinase binding"/>
    <property type="evidence" value="ECO:0007669"/>
    <property type="project" value="TreeGrafter"/>
</dbReference>
<feature type="coiled-coil region" evidence="8">
    <location>
        <begin position="826"/>
        <end position="934"/>
    </location>
</feature>
<comment type="function">
    <text evidence="7">Involved in cytoplasm to vacuole transport (Cvt), pexophagy, mitophagy and nucleophagy. Recruits mitochondria for their selective degradation via autophagy (mitophagy) during starvation. Works as scaffold proteins that recruit ATG proteins to the pre-autophagosome (PAS), the site of vesicle/autophagosome formation. Required for the Cvt vesicles completion.</text>
</comment>
<dbReference type="GO" id="GO:1903599">
    <property type="term" value="P:positive regulation of autophagy of mitochondrion"/>
    <property type="evidence" value="ECO:0007669"/>
    <property type="project" value="UniProtKB-UniRule"/>
</dbReference>
<evidence type="ECO:0000259" key="10">
    <source>
        <dbReference type="Pfam" id="PF04108"/>
    </source>
</evidence>
<feature type="coiled-coil region" evidence="8">
    <location>
        <begin position="552"/>
        <end position="579"/>
    </location>
</feature>
<feature type="region of interest" description="Disordered" evidence="9">
    <location>
        <begin position="1229"/>
        <end position="1328"/>
    </location>
</feature>
<proteinExistence type="inferred from homology"/>
<dbReference type="GO" id="GO:0034517">
    <property type="term" value="P:ribophagy"/>
    <property type="evidence" value="ECO:0007669"/>
    <property type="project" value="TreeGrafter"/>
</dbReference>
<keyword evidence="3 7" id="KW-0813">Transport</keyword>
<keyword evidence="5 7" id="KW-0072">Autophagy</keyword>
<evidence type="ECO:0000259" key="11">
    <source>
        <dbReference type="Pfam" id="PF10377"/>
    </source>
</evidence>
<keyword evidence="7" id="KW-0926">Vacuole</keyword>
<sequence>MSLQVYVTHTGQRLDADPVSFNSLEALTAWLSQRTAIPKQNLLLLTTRAKQVKLQALLTEKEIFAFDRSLFSDSQPIPSPALVPDLFEPDEAPSDISNHTDLKSWQNLFKTRKDWAVNLLEANRTMVKDANKFSAELAIVKRGVQLATGNRDSRIKRLEAQFAEARAWFEDVTKEQEENLRNLERDLSQLKIIPAKREFKRFISLGATDRLQDHTDSYVNQGNLTDFVDISAVRNSAALSQNVSTSFKKRVEGISGAVEKISADYSSLISALSQGQSQSSTDEQEPSRLFQEIETIVKKVVSDYEHVLGISIIKSTVTQVSKMALLHTRNYLPGIHECTIEMSNHLIRAIEHKNAAVQSGVESMRSIATIDSLIIKVEEDLKSLEIPAEGRDALESLAIVSKLPYVYGSLQLEAIRRHDWSDKMKHDSSVLAEEMAGYQEEEERRRRKWLKTISDFINVEAFQDKAPGFEVNIRGREQTWPSVTHEAFRSYIDLLMGTKGQESTIQALSQAFKEIDRPTKQQMKRAKGVKSGSVHEASIGKGSLMLRGDDEIRVLRESNSKLEEELKGSRSRIRKLEGLVHQQNHTPRLSLGSAFHPTPSPDLSTPDANIGVSLRLQDNLSRRSSMSSRRPSTQRGGEEKALQRRLLQLEGELALEKDTRISLENDIAAKELSAKNLQQQLAEANSLKHDIMENMEDQQKDFSNERRSLEGEISRQKFKIEELEDELDRILGSRDNEQHGNETRMQRLMEQLEHARKEAANDARHSQDQVRQLEQDIAKRDEAEAGLKEILCSVYKHLAPDGYPPFELTIIVEHLESVAQRTIDHVRDLESAVQTAKSEAMALRSDNSTREADLAAKTQEHDSAVRKFEYQLSLKEAQIKSLESELEGEGRQLHELRSKFEDRETGSEVLRKRVEEEETKVQKITTELTEARSHINSLDVELLSMQKKNNELRKISENDSSTLQERSLHVKYLIQRIFARNERLLRLLETLGYAISYPEERMVVQRISKTGNSTVLPDPNASLTSSPPTGATASQHLTYTPTDSTLLKWLESEPPPIEGANYADLLASINRFSLDTFHDAVLKRMKDFEHTARKWQKEARAYRDKAHRAASDAHDKIAFRSFKDGDLALFLPTRDQANRPWAAFNVGAPHYFLREHDNHRLRNREWLVARISKIEERVVDLSKTLNSASMRGADGLSMDERSTGGASYEDDNPFELSDGLRWNFVEAAEEKSGAPSTPGLGKSTVASAHVDAKGSIRVKSKTGSGNDASRTLNKSLDSRRSSANSSRKSIVGVSALKGRTSTEGLATGNPVAGGSGLGRTGQEGATAERDANLNTIVTDEVRKDLLWGP</sequence>
<keyword evidence="4 7" id="KW-0653">Protein transport</keyword>
<dbReference type="Gene3D" id="1.10.287.1490">
    <property type="match status" value="1"/>
</dbReference>
<dbReference type="GO" id="GO:0061709">
    <property type="term" value="P:reticulophagy"/>
    <property type="evidence" value="ECO:0007669"/>
    <property type="project" value="TreeGrafter"/>
</dbReference>
<dbReference type="GO" id="GO:0034045">
    <property type="term" value="C:phagophore assembly site membrane"/>
    <property type="evidence" value="ECO:0007669"/>
    <property type="project" value="UniProtKB-SubCell"/>
</dbReference>
<dbReference type="InterPro" id="IPR040040">
    <property type="entry name" value="ATG11"/>
</dbReference>
<name>A0A6A6WE54_9PEZI</name>
<feature type="compositionally biased region" description="Gly residues" evidence="9">
    <location>
        <begin position="1311"/>
        <end position="1321"/>
    </location>
</feature>
<dbReference type="EMBL" id="ML996567">
    <property type="protein sequence ID" value="KAF2761003.1"/>
    <property type="molecule type" value="Genomic_DNA"/>
</dbReference>
<feature type="compositionally biased region" description="Polar residues" evidence="9">
    <location>
        <begin position="1261"/>
        <end position="1274"/>
    </location>
</feature>
<dbReference type="GO" id="GO:0034727">
    <property type="term" value="P:piecemeal microautophagy of the nucleus"/>
    <property type="evidence" value="ECO:0007669"/>
    <property type="project" value="TreeGrafter"/>
</dbReference>
<dbReference type="Pfam" id="PF04108">
    <property type="entry name" value="ATG17_like"/>
    <property type="match status" value="1"/>
</dbReference>
<evidence type="ECO:0000256" key="7">
    <source>
        <dbReference type="RuleBase" id="RU367075"/>
    </source>
</evidence>
<feature type="region of interest" description="Disordered" evidence="9">
    <location>
        <begin position="584"/>
        <end position="641"/>
    </location>
</feature>
<keyword evidence="13" id="KW-1185">Reference proteome</keyword>
<evidence type="ECO:0000256" key="4">
    <source>
        <dbReference type="ARBA" id="ARBA00022927"/>
    </source>
</evidence>
<keyword evidence="7" id="KW-0472">Membrane</keyword>
<evidence type="ECO:0000256" key="6">
    <source>
        <dbReference type="ARBA" id="ARBA00023054"/>
    </source>
</evidence>